<comment type="caution">
    <text evidence="2">The sequence shown here is derived from an EMBL/GenBank/DDBJ whole genome shotgun (WGS) entry which is preliminary data.</text>
</comment>
<dbReference type="Proteomes" id="UP000267128">
    <property type="component" value="Unassembled WGS sequence"/>
</dbReference>
<protein>
    <submittedName>
        <fullName evidence="2">Uncharacterized protein</fullName>
    </submittedName>
</protein>
<evidence type="ECO:0000256" key="1">
    <source>
        <dbReference type="SAM" id="MobiDB-lite"/>
    </source>
</evidence>
<dbReference type="AlphaFoldDB" id="A0A3N0CAS6"/>
<feature type="compositionally biased region" description="Polar residues" evidence="1">
    <location>
        <begin position="61"/>
        <end position="74"/>
    </location>
</feature>
<accession>A0A3N0CAS6</accession>
<feature type="region of interest" description="Disordered" evidence="1">
    <location>
        <begin position="48"/>
        <end position="74"/>
    </location>
</feature>
<dbReference type="EMBL" id="RJSE01000009">
    <property type="protein sequence ID" value="RNL60582.1"/>
    <property type="molecule type" value="Genomic_DNA"/>
</dbReference>
<name>A0A3N0CAS6_9ACTN</name>
<gene>
    <name evidence="2" type="ORF">EFK50_19900</name>
</gene>
<sequence length="124" mass="13099">MGILLATGLSPAGATVKTGTINDIDCNATSVKTGVSLVQGHSGTFKIKQNSATDDRRTDWTARSSNGNDLGYKHTSTGDTVTWNGVLPSTYTVRARKYVPSDCSPLNPFSDGSYDVTYTATSTN</sequence>
<organism evidence="2 3">
    <name type="scientific">Nocardioides marmoriginsengisoli</name>
    <dbReference type="NCBI Taxonomy" id="661483"/>
    <lineage>
        <taxon>Bacteria</taxon>
        <taxon>Bacillati</taxon>
        <taxon>Actinomycetota</taxon>
        <taxon>Actinomycetes</taxon>
        <taxon>Propionibacteriales</taxon>
        <taxon>Nocardioidaceae</taxon>
        <taxon>Nocardioides</taxon>
    </lineage>
</organism>
<keyword evidence="3" id="KW-1185">Reference proteome</keyword>
<evidence type="ECO:0000313" key="2">
    <source>
        <dbReference type="EMBL" id="RNL60582.1"/>
    </source>
</evidence>
<reference evidence="2 3" key="1">
    <citation type="submission" date="2018-11" db="EMBL/GenBank/DDBJ databases">
        <authorList>
            <person name="Li F."/>
        </authorList>
    </citation>
    <scope>NUCLEOTIDE SEQUENCE [LARGE SCALE GENOMIC DNA]</scope>
    <source>
        <strain evidence="2 3">Gsoil 097</strain>
    </source>
</reference>
<proteinExistence type="predicted"/>
<evidence type="ECO:0000313" key="3">
    <source>
        <dbReference type="Proteomes" id="UP000267128"/>
    </source>
</evidence>